<dbReference type="Proteomes" id="UP000509750">
    <property type="component" value="Chromosome"/>
</dbReference>
<evidence type="ECO:0000256" key="1">
    <source>
        <dbReference type="SAM" id="MobiDB-lite"/>
    </source>
</evidence>
<keyword evidence="2" id="KW-0812">Transmembrane</keyword>
<feature type="transmembrane region" description="Helical" evidence="2">
    <location>
        <begin position="138"/>
        <end position="160"/>
    </location>
</feature>
<protein>
    <submittedName>
        <fullName evidence="3">Uncharacterized protein</fullName>
    </submittedName>
</protein>
<dbReference type="EMBL" id="CP058529">
    <property type="protein sequence ID" value="QLG26179.1"/>
    <property type="molecule type" value="Genomic_DNA"/>
</dbReference>
<feature type="region of interest" description="Disordered" evidence="1">
    <location>
        <begin position="1"/>
        <end position="39"/>
    </location>
</feature>
<dbReference type="AlphaFoldDB" id="A0A7D5K5U8"/>
<gene>
    <name evidence="3" type="ORF">HUG10_00885</name>
</gene>
<feature type="compositionally biased region" description="Basic and acidic residues" evidence="1">
    <location>
        <begin position="1"/>
        <end position="17"/>
    </location>
</feature>
<name>A0A7D5K5U8_9EURY</name>
<sequence>MSKSVEELKELADRDVSDSGSGSEADADDSSTASKGSGNRGGLLGRTPLTLRGFLLSLVVCVAGLVVGSAVPLIGGLTRYLGLGVAGFALGLLRSRRAYLEVGTAGALSATGVFLLGLLTSGSLLLGTNLVAEFGVSAAVAGVGVGVGVGLLLSLTGYYFGRDLRDGLTRDV</sequence>
<dbReference type="RefSeq" id="WP_179167754.1">
    <property type="nucleotide sequence ID" value="NZ_CP058529.1"/>
</dbReference>
<evidence type="ECO:0000313" key="4">
    <source>
        <dbReference type="Proteomes" id="UP000509750"/>
    </source>
</evidence>
<evidence type="ECO:0000313" key="3">
    <source>
        <dbReference type="EMBL" id="QLG26179.1"/>
    </source>
</evidence>
<feature type="transmembrane region" description="Helical" evidence="2">
    <location>
        <begin position="49"/>
        <end position="71"/>
    </location>
</feature>
<dbReference type="KEGG" id="halg:HUG10_00885"/>
<keyword evidence="2" id="KW-1133">Transmembrane helix</keyword>
<feature type="compositionally biased region" description="Low complexity" evidence="1">
    <location>
        <begin position="18"/>
        <end position="37"/>
    </location>
</feature>
<dbReference type="GeneID" id="56027344"/>
<feature type="transmembrane region" description="Helical" evidence="2">
    <location>
        <begin position="77"/>
        <end position="93"/>
    </location>
</feature>
<feature type="transmembrane region" description="Helical" evidence="2">
    <location>
        <begin position="105"/>
        <end position="126"/>
    </location>
</feature>
<reference evidence="3 4" key="1">
    <citation type="submission" date="2020-07" db="EMBL/GenBank/DDBJ databases">
        <title>Gai3-2, isolated from salt lake.</title>
        <authorList>
            <person name="Cui H."/>
            <person name="Shi X."/>
        </authorList>
    </citation>
    <scope>NUCLEOTIDE SEQUENCE [LARGE SCALE GENOMIC DNA]</scope>
    <source>
        <strain evidence="3 4">Gai3-2</strain>
    </source>
</reference>
<organism evidence="3 4">
    <name type="scientific">Halorarum halophilum</name>
    <dbReference type="NCBI Taxonomy" id="2743090"/>
    <lineage>
        <taxon>Archaea</taxon>
        <taxon>Methanobacteriati</taxon>
        <taxon>Methanobacteriota</taxon>
        <taxon>Stenosarchaea group</taxon>
        <taxon>Halobacteria</taxon>
        <taxon>Halobacteriales</taxon>
        <taxon>Haloferacaceae</taxon>
        <taxon>Halorarum</taxon>
    </lineage>
</organism>
<keyword evidence="4" id="KW-1185">Reference proteome</keyword>
<evidence type="ECO:0000256" key="2">
    <source>
        <dbReference type="SAM" id="Phobius"/>
    </source>
</evidence>
<keyword evidence="2" id="KW-0472">Membrane</keyword>
<proteinExistence type="predicted"/>
<accession>A0A7D5K5U8</accession>